<accession>A0ABT8T8W6</accession>
<dbReference type="PANTHER" id="PTHR43378">
    <property type="entry name" value="UDP-3-O-ACYLGLUCOSAMINE N-ACYLTRANSFERASE"/>
    <property type="match status" value="1"/>
</dbReference>
<dbReference type="GO" id="GO:0103118">
    <property type="term" value="F:UDP-3-O-[(3R)-3-hydroxyacyl]-glucosamine N-acyltransferase activity"/>
    <property type="evidence" value="ECO:0007669"/>
    <property type="project" value="UniProtKB-EC"/>
</dbReference>
<evidence type="ECO:0000313" key="9">
    <source>
        <dbReference type="EMBL" id="MDO2408701.1"/>
    </source>
</evidence>
<comment type="function">
    <text evidence="7">Catalyzes the N-acylation of UDP-3-O-acylglucosamine using 3-hydroxyacyl-ACP as the acyl donor. Is involved in the biosynthesis of lipid A, a phosphorylated glycolipid that anchors the lipopolysaccharide to the outer membrane of the cell.</text>
</comment>
<dbReference type="InterPro" id="IPR001451">
    <property type="entry name" value="Hexapep"/>
</dbReference>
<dbReference type="SUPFAM" id="SSF51161">
    <property type="entry name" value="Trimeric LpxA-like enzymes"/>
    <property type="match status" value="1"/>
</dbReference>
<comment type="caution">
    <text evidence="9">The sequence shown here is derived from an EMBL/GenBank/DDBJ whole genome shotgun (WGS) entry which is preliminary data.</text>
</comment>
<protein>
    <recommendedName>
        <fullName evidence="7">UDP-3-O-acylglucosamine N-acyltransferase</fullName>
        <ecNumber evidence="7">2.3.1.191</ecNumber>
    </recommendedName>
</protein>
<dbReference type="Proteomes" id="UP001171111">
    <property type="component" value="Unassembled WGS sequence"/>
</dbReference>
<keyword evidence="4 7" id="KW-0677">Repeat</keyword>
<reference evidence="9 10" key="1">
    <citation type="submission" date="2023-06" db="EMBL/GenBank/DDBJ databases">
        <title>Campylobacter magnum sp. nov., isolated from cecal contents of domestic pigs (Sus scrofa domesticus).</title>
        <authorList>
            <person name="Papic B."/>
            <person name="Gruntar I."/>
        </authorList>
    </citation>
    <scope>NUCLEOTIDE SEQUENCE [LARGE SCALE GENOMIC DNA]</scope>
    <source>
        <strain evidence="10">34484-21</strain>
    </source>
</reference>
<evidence type="ECO:0000313" key="10">
    <source>
        <dbReference type="Proteomes" id="UP001171111"/>
    </source>
</evidence>
<evidence type="ECO:0000256" key="6">
    <source>
        <dbReference type="ARBA" id="ARBA00023315"/>
    </source>
</evidence>
<dbReference type="PANTHER" id="PTHR43378:SF2">
    <property type="entry name" value="UDP-3-O-ACYLGLUCOSAMINE N-ACYLTRANSFERASE 1, MITOCHONDRIAL-RELATED"/>
    <property type="match status" value="1"/>
</dbReference>
<organism evidence="9 10">
    <name type="scientific">Campylobacter magnus</name>
    <dbReference type="NCBI Taxonomy" id="3026462"/>
    <lineage>
        <taxon>Bacteria</taxon>
        <taxon>Pseudomonadati</taxon>
        <taxon>Campylobacterota</taxon>
        <taxon>Epsilonproteobacteria</taxon>
        <taxon>Campylobacterales</taxon>
        <taxon>Campylobacteraceae</taxon>
        <taxon>Campylobacter</taxon>
    </lineage>
</organism>
<gene>
    <name evidence="7 9" type="primary">lpxD</name>
    <name evidence="9" type="ORF">Q2362_01125</name>
</gene>
<dbReference type="Gene3D" id="3.40.1390.10">
    <property type="entry name" value="MurE/MurF, N-terminal domain"/>
    <property type="match status" value="1"/>
</dbReference>
<dbReference type="HAMAP" id="MF_00523">
    <property type="entry name" value="LpxD"/>
    <property type="match status" value="1"/>
</dbReference>
<dbReference type="EC" id="2.3.1.191" evidence="7"/>
<name>A0ABT8T8W6_9BACT</name>
<dbReference type="RefSeq" id="WP_302243443.1">
    <property type="nucleotide sequence ID" value="NZ_JAULJQ010000001.1"/>
</dbReference>
<evidence type="ECO:0000256" key="3">
    <source>
        <dbReference type="ARBA" id="ARBA00022679"/>
    </source>
</evidence>
<dbReference type="NCBIfam" id="TIGR01853">
    <property type="entry name" value="lipid_A_lpxD"/>
    <property type="match status" value="1"/>
</dbReference>
<dbReference type="InterPro" id="IPR020573">
    <property type="entry name" value="UDP_GlcNAc_AcTrfase_non-rep"/>
</dbReference>
<comment type="subunit">
    <text evidence="7">Homotrimer.</text>
</comment>
<keyword evidence="10" id="KW-1185">Reference proteome</keyword>
<dbReference type="Pfam" id="PF00132">
    <property type="entry name" value="Hexapep"/>
    <property type="match status" value="2"/>
</dbReference>
<sequence>MLLSSIYKILGQNQPAGYELDISGLNSLKKAGAHELSYCDGEANVKDLEGSNAGAILVRQEHANLVKNHAIISKNPHLDFANISAFFAKPLFEDKHPAQIASSAKVMENVHIGSGVMIGENVIIMPGCYIGDNVYIGRGTLIHPNVVIYNNSKIGENCIINANAVIGSDGFGYAHTPDGKHVKIHHNGNVVIGNHVEIGACTTIDRGVFDSTVIADHCKIDNLVQIGHNCELGFGTILVSQVGLSGSSVLGRNVVMGGQAGTKGHIRIGDFVKCAARTGVSKDLPDNSGEYAGHPIMPLKEWFKLQAKIIRFFKKESK</sequence>
<keyword evidence="6 7" id="KW-0012">Acyltransferase</keyword>
<dbReference type="InterPro" id="IPR018357">
    <property type="entry name" value="Hexapep_transf_CS"/>
</dbReference>
<keyword evidence="2 7" id="KW-0441">Lipid A biosynthesis</keyword>
<evidence type="ECO:0000259" key="8">
    <source>
        <dbReference type="Pfam" id="PF04613"/>
    </source>
</evidence>
<dbReference type="Pfam" id="PF04613">
    <property type="entry name" value="LpxD"/>
    <property type="match status" value="1"/>
</dbReference>
<dbReference type="NCBIfam" id="NF002060">
    <property type="entry name" value="PRK00892.1"/>
    <property type="match status" value="1"/>
</dbReference>
<feature type="active site" description="Proton acceptor" evidence="7">
    <location>
        <position position="228"/>
    </location>
</feature>
<evidence type="ECO:0000256" key="7">
    <source>
        <dbReference type="HAMAP-Rule" id="MF_00523"/>
    </source>
</evidence>
<comment type="similarity">
    <text evidence="7">Belongs to the transferase hexapeptide repeat family. LpxD subfamily.</text>
</comment>
<keyword evidence="3 7" id="KW-0808">Transferase</keyword>
<dbReference type="InterPro" id="IPR011004">
    <property type="entry name" value="Trimer_LpxA-like_sf"/>
</dbReference>
<evidence type="ECO:0000256" key="5">
    <source>
        <dbReference type="ARBA" id="ARBA00023098"/>
    </source>
</evidence>
<comment type="pathway">
    <text evidence="7">Bacterial outer membrane biogenesis; LPS lipid A biosynthesis.</text>
</comment>
<evidence type="ECO:0000256" key="1">
    <source>
        <dbReference type="ARBA" id="ARBA00022516"/>
    </source>
</evidence>
<feature type="domain" description="UDP-3-O-[3-hydroxymyristoyl] glucosamine N-acyltransferase non-repeat region" evidence="8">
    <location>
        <begin position="20"/>
        <end position="85"/>
    </location>
</feature>
<proteinExistence type="inferred from homology"/>
<dbReference type="PROSITE" id="PS00101">
    <property type="entry name" value="HEXAPEP_TRANSFERASES"/>
    <property type="match status" value="1"/>
</dbReference>
<dbReference type="InterPro" id="IPR007691">
    <property type="entry name" value="LpxD"/>
</dbReference>
<comment type="catalytic activity">
    <reaction evidence="7">
        <text>a UDP-3-O-[(3R)-3-hydroxyacyl]-alpha-D-glucosamine + a (3R)-hydroxyacyl-[ACP] = a UDP-2-N,3-O-bis[(3R)-3-hydroxyacyl]-alpha-D-glucosamine + holo-[ACP] + H(+)</text>
        <dbReference type="Rhea" id="RHEA:53836"/>
        <dbReference type="Rhea" id="RHEA-COMP:9685"/>
        <dbReference type="Rhea" id="RHEA-COMP:9945"/>
        <dbReference type="ChEBI" id="CHEBI:15378"/>
        <dbReference type="ChEBI" id="CHEBI:64479"/>
        <dbReference type="ChEBI" id="CHEBI:78827"/>
        <dbReference type="ChEBI" id="CHEBI:137740"/>
        <dbReference type="ChEBI" id="CHEBI:137748"/>
        <dbReference type="EC" id="2.3.1.191"/>
    </reaction>
</comment>
<evidence type="ECO:0000256" key="4">
    <source>
        <dbReference type="ARBA" id="ARBA00022737"/>
    </source>
</evidence>
<dbReference type="Gene3D" id="2.160.10.10">
    <property type="entry name" value="Hexapeptide repeat proteins"/>
    <property type="match status" value="1"/>
</dbReference>
<dbReference type="EMBL" id="JAULJQ010000001">
    <property type="protein sequence ID" value="MDO2408701.1"/>
    <property type="molecule type" value="Genomic_DNA"/>
</dbReference>
<dbReference type="CDD" id="cd03352">
    <property type="entry name" value="LbH_LpxD"/>
    <property type="match status" value="1"/>
</dbReference>
<keyword evidence="1 7" id="KW-0444">Lipid biosynthesis</keyword>
<keyword evidence="5 7" id="KW-0443">Lipid metabolism</keyword>
<evidence type="ECO:0000256" key="2">
    <source>
        <dbReference type="ARBA" id="ARBA00022556"/>
    </source>
</evidence>